<evidence type="ECO:0000313" key="1">
    <source>
        <dbReference type="EMBL" id="QQP53910.1"/>
    </source>
</evidence>
<evidence type="ECO:0000313" key="2">
    <source>
        <dbReference type="Proteomes" id="UP000595437"/>
    </source>
</evidence>
<keyword evidence="2" id="KW-1185">Reference proteome</keyword>
<gene>
    <name evidence="1" type="ORF">FKW44_006553</name>
</gene>
<dbReference type="AlphaFoldDB" id="A0A7T8KDI0"/>
<name>A0A7T8KDI0_CALRO</name>
<sequence>PLNLLSGFATEDVDLIGLFGAWHYRPRRLDWKHLYGLQGHCFDCDIVVEGPEIISIG</sequence>
<organism evidence="1 2">
    <name type="scientific">Caligus rogercresseyi</name>
    <name type="common">Sea louse</name>
    <dbReference type="NCBI Taxonomy" id="217165"/>
    <lineage>
        <taxon>Eukaryota</taxon>
        <taxon>Metazoa</taxon>
        <taxon>Ecdysozoa</taxon>
        <taxon>Arthropoda</taxon>
        <taxon>Crustacea</taxon>
        <taxon>Multicrustacea</taxon>
        <taxon>Hexanauplia</taxon>
        <taxon>Copepoda</taxon>
        <taxon>Siphonostomatoida</taxon>
        <taxon>Caligidae</taxon>
        <taxon>Caligus</taxon>
    </lineage>
</organism>
<dbReference type="EMBL" id="CP045893">
    <property type="protein sequence ID" value="QQP53910.1"/>
    <property type="molecule type" value="Genomic_DNA"/>
</dbReference>
<proteinExistence type="predicted"/>
<accession>A0A7T8KDI0</accession>
<feature type="non-terminal residue" evidence="1">
    <location>
        <position position="1"/>
    </location>
</feature>
<dbReference type="Proteomes" id="UP000595437">
    <property type="component" value="Chromosome 4"/>
</dbReference>
<reference evidence="2" key="1">
    <citation type="submission" date="2021-01" db="EMBL/GenBank/DDBJ databases">
        <title>Caligus Genome Assembly.</title>
        <authorList>
            <person name="Gallardo-Escarate C."/>
        </authorList>
    </citation>
    <scope>NUCLEOTIDE SEQUENCE [LARGE SCALE GENOMIC DNA]</scope>
</reference>
<protein>
    <submittedName>
        <fullName evidence="1">Uncharacterized protein</fullName>
    </submittedName>
</protein>